<dbReference type="PROSITE" id="PS00892">
    <property type="entry name" value="HIT_1"/>
    <property type="match status" value="1"/>
</dbReference>
<dbReference type="OrthoDB" id="9784774at2"/>
<dbReference type="SUPFAM" id="SSF54197">
    <property type="entry name" value="HIT-like"/>
    <property type="match status" value="1"/>
</dbReference>
<gene>
    <name evidence="5" type="ORF">ABB29_03090</name>
</gene>
<dbReference type="RefSeq" id="WP_057657164.1">
    <property type="nucleotide sequence ID" value="NZ_LDJL01000004.1"/>
</dbReference>
<dbReference type="PANTHER" id="PTHR23089">
    <property type="entry name" value="HISTIDINE TRIAD HIT PROTEIN"/>
    <property type="match status" value="1"/>
</dbReference>
<evidence type="ECO:0000256" key="1">
    <source>
        <dbReference type="PIRSR" id="PIRSR601310-1"/>
    </source>
</evidence>
<proteinExistence type="predicted"/>
<dbReference type="InterPro" id="IPR019808">
    <property type="entry name" value="Histidine_triad_CS"/>
</dbReference>
<evidence type="ECO:0000256" key="3">
    <source>
        <dbReference type="PROSITE-ProRule" id="PRU00464"/>
    </source>
</evidence>
<organism evidence="5 6">
    <name type="scientific">Pseudoxanthomonas dokdonensis</name>
    <dbReference type="NCBI Taxonomy" id="344882"/>
    <lineage>
        <taxon>Bacteria</taxon>
        <taxon>Pseudomonadati</taxon>
        <taxon>Pseudomonadota</taxon>
        <taxon>Gammaproteobacteria</taxon>
        <taxon>Lysobacterales</taxon>
        <taxon>Lysobacteraceae</taxon>
        <taxon>Pseudoxanthomonas</taxon>
    </lineage>
</organism>
<dbReference type="PATRIC" id="fig|344882.3.peg.1947"/>
<dbReference type="Gene3D" id="3.30.428.10">
    <property type="entry name" value="HIT-like"/>
    <property type="match status" value="1"/>
</dbReference>
<evidence type="ECO:0000259" key="4">
    <source>
        <dbReference type="PROSITE" id="PS51084"/>
    </source>
</evidence>
<protein>
    <submittedName>
        <fullName evidence="5">Histidine triad (HIT) protein</fullName>
    </submittedName>
</protein>
<dbReference type="Pfam" id="PF01230">
    <property type="entry name" value="HIT"/>
    <property type="match status" value="1"/>
</dbReference>
<feature type="active site" description="Tele-AMP-histidine intermediate" evidence="1">
    <location>
        <position position="103"/>
    </location>
</feature>
<evidence type="ECO:0000313" key="6">
    <source>
        <dbReference type="Proteomes" id="UP000052052"/>
    </source>
</evidence>
<feature type="domain" description="HIT" evidence="4">
    <location>
        <begin position="7"/>
        <end position="117"/>
    </location>
</feature>
<dbReference type="InterPro" id="IPR011146">
    <property type="entry name" value="HIT-like"/>
</dbReference>
<accession>A0A0R0CLC9</accession>
<evidence type="ECO:0000256" key="2">
    <source>
        <dbReference type="PIRSR" id="PIRSR601310-3"/>
    </source>
</evidence>
<dbReference type="InterPro" id="IPR036265">
    <property type="entry name" value="HIT-like_sf"/>
</dbReference>
<dbReference type="GO" id="GO:0003824">
    <property type="term" value="F:catalytic activity"/>
    <property type="evidence" value="ECO:0007669"/>
    <property type="project" value="InterPro"/>
</dbReference>
<dbReference type="EMBL" id="LDJL01000004">
    <property type="protein sequence ID" value="KRG70845.1"/>
    <property type="molecule type" value="Genomic_DNA"/>
</dbReference>
<dbReference type="InterPro" id="IPR001310">
    <property type="entry name" value="Histidine_triad_HIT"/>
</dbReference>
<dbReference type="CDD" id="cd01276">
    <property type="entry name" value="PKCI_related"/>
    <property type="match status" value="1"/>
</dbReference>
<comment type="caution">
    <text evidence="5">The sequence shown here is derived from an EMBL/GenBank/DDBJ whole genome shotgun (WGS) entry which is preliminary data.</text>
</comment>
<sequence length="119" mass="13314">MTENDTLFGKIIRREIPATIVYEDEHVLGFKDIAPQAPVHILFIPKQVLIPTLDDLQPEHAELVGRLVLAAAHYAREQGFAEDGYRVVMNCREHAGQTVFHIHLHLLAGTQLGRFGAPV</sequence>
<evidence type="ECO:0000313" key="5">
    <source>
        <dbReference type="EMBL" id="KRG70845.1"/>
    </source>
</evidence>
<feature type="short sequence motif" description="Histidine triad motif" evidence="2 3">
    <location>
        <begin position="101"/>
        <end position="105"/>
    </location>
</feature>
<dbReference type="PRINTS" id="PR00332">
    <property type="entry name" value="HISTRIAD"/>
</dbReference>
<reference evidence="5 6" key="1">
    <citation type="submission" date="2015-05" db="EMBL/GenBank/DDBJ databases">
        <title>Genome sequencing and analysis of members of genus Stenotrophomonas.</title>
        <authorList>
            <person name="Patil P.P."/>
            <person name="Midha S."/>
            <person name="Patil P.B."/>
        </authorList>
    </citation>
    <scope>NUCLEOTIDE SEQUENCE [LARGE SCALE GENOMIC DNA]</scope>
    <source>
        <strain evidence="5 6">DSM 21858</strain>
    </source>
</reference>
<keyword evidence="6" id="KW-1185">Reference proteome</keyword>
<dbReference type="STRING" id="344882.ABB29_03090"/>
<dbReference type="PROSITE" id="PS51084">
    <property type="entry name" value="HIT_2"/>
    <property type="match status" value="1"/>
</dbReference>
<dbReference type="AlphaFoldDB" id="A0A0R0CLC9"/>
<name>A0A0R0CLC9_9GAMM</name>
<dbReference type="Proteomes" id="UP000052052">
    <property type="component" value="Unassembled WGS sequence"/>
</dbReference>